<protein>
    <submittedName>
        <fullName evidence="1">Uncharacterized protein</fullName>
    </submittedName>
</protein>
<dbReference type="AlphaFoldDB" id="A0A1H6BVA2"/>
<sequence>MRCDGIRETRAPAWQAIDSAPKDGTPFEALYDDGSTEEGVYWAEARQCILGSRAGERGPGCMSTEVGLPVDPTHWRPIGSGQTLADAPTKSPVEAEPVSLDGDAMNAAVGVFRTVHASNGGNLHDSIWRAVEEYRARALSDIKGR</sequence>
<accession>A0A1H6BVA2</accession>
<proteinExistence type="predicted"/>
<evidence type="ECO:0000313" key="2">
    <source>
        <dbReference type="Proteomes" id="UP000236743"/>
    </source>
</evidence>
<dbReference type="Proteomes" id="UP000236743">
    <property type="component" value="Unassembled WGS sequence"/>
</dbReference>
<gene>
    <name evidence="1" type="ORF">SAMN04488115_108106</name>
</gene>
<organism evidence="1 2">
    <name type="scientific">Bosea lathyri</name>
    <dbReference type="NCBI Taxonomy" id="1036778"/>
    <lineage>
        <taxon>Bacteria</taxon>
        <taxon>Pseudomonadati</taxon>
        <taxon>Pseudomonadota</taxon>
        <taxon>Alphaproteobacteria</taxon>
        <taxon>Hyphomicrobiales</taxon>
        <taxon>Boseaceae</taxon>
        <taxon>Bosea</taxon>
    </lineage>
</organism>
<evidence type="ECO:0000313" key="1">
    <source>
        <dbReference type="EMBL" id="SEG64562.1"/>
    </source>
</evidence>
<keyword evidence="2" id="KW-1185">Reference proteome</keyword>
<name>A0A1H6BVA2_9HYPH</name>
<reference evidence="1 2" key="1">
    <citation type="submission" date="2016-10" db="EMBL/GenBank/DDBJ databases">
        <authorList>
            <person name="de Groot N.N."/>
        </authorList>
    </citation>
    <scope>NUCLEOTIDE SEQUENCE [LARGE SCALE GENOMIC DNA]</scope>
    <source>
        <strain evidence="1 2">DSM 26656</strain>
    </source>
</reference>
<dbReference type="EMBL" id="FNUY01000008">
    <property type="protein sequence ID" value="SEG64562.1"/>
    <property type="molecule type" value="Genomic_DNA"/>
</dbReference>